<protein>
    <recommendedName>
        <fullName evidence="4">DUF4806 domain-containing protein</fullName>
    </recommendedName>
</protein>
<evidence type="ECO:0000256" key="1">
    <source>
        <dbReference type="SAM" id="MobiDB-lite"/>
    </source>
</evidence>
<name>A0A671THD7_SPAAU</name>
<sequence>MDSYESEEDAFIPKKRALPKAPKSFQRYMIRPSNGATECIALTQGSSDARSTTISEYQDNTPLETSLRQAIEVANYMEPQPANTPVHQGQAVRVCPETQAAPIWGQNDLSSRQRLKNSAVCSQMCGSLLHDLLVKQEIIIEQQQNIIRMVQDLHTAMHRTTNGSTYMERHNSYFPLCNIEQLMALERDLQSLPGLKKELVTSLGLVGGATVKETVWGILKRAMINDLALKVTWCGVKGKLAFERLQLKALVVDAVRRNPACSSATDSEISKAIQKWFYWAGDRDGGRRKRQDARTKPGPIPASTQPGAH</sequence>
<dbReference type="GeneTree" id="ENSGT01060000248878"/>
<evidence type="ECO:0008006" key="4">
    <source>
        <dbReference type="Google" id="ProtNLM"/>
    </source>
</evidence>
<reference evidence="2" key="1">
    <citation type="submission" date="2021-04" db="EMBL/GenBank/DDBJ databases">
        <authorList>
            <consortium name="Wellcome Sanger Institute Data Sharing"/>
        </authorList>
    </citation>
    <scope>NUCLEOTIDE SEQUENCE [LARGE SCALE GENOMIC DNA]</scope>
</reference>
<reference evidence="2" key="3">
    <citation type="submission" date="2025-09" db="UniProtKB">
        <authorList>
            <consortium name="Ensembl"/>
        </authorList>
    </citation>
    <scope>IDENTIFICATION</scope>
</reference>
<keyword evidence="3" id="KW-1185">Reference proteome</keyword>
<feature type="region of interest" description="Disordered" evidence="1">
    <location>
        <begin position="284"/>
        <end position="309"/>
    </location>
</feature>
<evidence type="ECO:0000313" key="3">
    <source>
        <dbReference type="Proteomes" id="UP000472265"/>
    </source>
</evidence>
<reference evidence="2" key="2">
    <citation type="submission" date="2025-08" db="UniProtKB">
        <authorList>
            <consortium name="Ensembl"/>
        </authorList>
    </citation>
    <scope>IDENTIFICATION</scope>
</reference>
<dbReference type="PANTHER" id="PTHR34153:SF2">
    <property type="entry name" value="SI:CH211-262H13.3-RELATED"/>
    <property type="match status" value="1"/>
</dbReference>
<dbReference type="AlphaFoldDB" id="A0A671THD7"/>
<proteinExistence type="predicted"/>
<evidence type="ECO:0000313" key="2">
    <source>
        <dbReference type="Ensembl" id="ENSSAUP00010000671.1"/>
    </source>
</evidence>
<dbReference type="Ensembl" id="ENSSAUT00010000714.1">
    <property type="protein sequence ID" value="ENSSAUP00010000671.1"/>
    <property type="gene ID" value="ENSSAUG00010000372.1"/>
</dbReference>
<dbReference type="PANTHER" id="PTHR34153">
    <property type="entry name" value="SI:CH211-262H13.3-RELATED-RELATED"/>
    <property type="match status" value="1"/>
</dbReference>
<dbReference type="OMA" id="HTAMHRT"/>
<dbReference type="Proteomes" id="UP000472265">
    <property type="component" value="Chromosome 6"/>
</dbReference>
<gene>
    <name evidence="2" type="primary">LOC115583515</name>
</gene>
<organism evidence="2 3">
    <name type="scientific">Sparus aurata</name>
    <name type="common">Gilthead sea bream</name>
    <dbReference type="NCBI Taxonomy" id="8175"/>
    <lineage>
        <taxon>Eukaryota</taxon>
        <taxon>Metazoa</taxon>
        <taxon>Chordata</taxon>
        <taxon>Craniata</taxon>
        <taxon>Vertebrata</taxon>
        <taxon>Euteleostomi</taxon>
        <taxon>Actinopterygii</taxon>
        <taxon>Neopterygii</taxon>
        <taxon>Teleostei</taxon>
        <taxon>Neoteleostei</taxon>
        <taxon>Acanthomorphata</taxon>
        <taxon>Eupercaria</taxon>
        <taxon>Spariformes</taxon>
        <taxon>Sparidae</taxon>
        <taxon>Sparus</taxon>
    </lineage>
</organism>
<dbReference type="InParanoid" id="A0A671THD7"/>
<accession>A0A671THD7</accession>